<evidence type="ECO:0000313" key="3">
    <source>
        <dbReference type="Proteomes" id="UP000663860"/>
    </source>
</evidence>
<dbReference type="PANTHER" id="PTHR24413">
    <property type="entry name" value="SPECKLE-TYPE POZ PROTEIN"/>
    <property type="match status" value="1"/>
</dbReference>
<evidence type="ECO:0000313" key="2">
    <source>
        <dbReference type="EMBL" id="CAF1510824.1"/>
    </source>
</evidence>
<sequence>MRMPYTTSTSQVNSFYQNLYEYFNSGTYCDLTFLVGCKKFPCHRIILASSSPYFQALLTHTFKENKLDSIELRDIDSDIFSLLLNYIYSGK</sequence>
<gene>
    <name evidence="2" type="ORF">IZO911_LOCUS45446</name>
</gene>
<dbReference type="AlphaFoldDB" id="A0A815TZQ8"/>
<dbReference type="PROSITE" id="PS50097">
    <property type="entry name" value="BTB"/>
    <property type="match status" value="1"/>
</dbReference>
<dbReference type="InterPro" id="IPR011333">
    <property type="entry name" value="SKP1/BTB/POZ_sf"/>
</dbReference>
<dbReference type="Pfam" id="PF00651">
    <property type="entry name" value="BTB"/>
    <property type="match status" value="1"/>
</dbReference>
<organism evidence="2 3">
    <name type="scientific">Adineta steineri</name>
    <dbReference type="NCBI Taxonomy" id="433720"/>
    <lineage>
        <taxon>Eukaryota</taxon>
        <taxon>Metazoa</taxon>
        <taxon>Spiralia</taxon>
        <taxon>Gnathifera</taxon>
        <taxon>Rotifera</taxon>
        <taxon>Eurotatoria</taxon>
        <taxon>Bdelloidea</taxon>
        <taxon>Adinetida</taxon>
        <taxon>Adinetidae</taxon>
        <taxon>Adineta</taxon>
    </lineage>
</organism>
<dbReference type="CDD" id="cd18186">
    <property type="entry name" value="BTB_POZ_ZBTB_KLHL-like"/>
    <property type="match status" value="1"/>
</dbReference>
<protein>
    <recommendedName>
        <fullName evidence="1">BTB domain-containing protein</fullName>
    </recommendedName>
</protein>
<accession>A0A815TZQ8</accession>
<reference evidence="2" key="1">
    <citation type="submission" date="2021-02" db="EMBL/GenBank/DDBJ databases">
        <authorList>
            <person name="Nowell W R."/>
        </authorList>
    </citation>
    <scope>NUCLEOTIDE SEQUENCE</scope>
</reference>
<comment type="caution">
    <text evidence="2">The sequence shown here is derived from an EMBL/GenBank/DDBJ whole genome shotgun (WGS) entry which is preliminary data.</text>
</comment>
<feature type="non-terminal residue" evidence="2">
    <location>
        <position position="91"/>
    </location>
</feature>
<dbReference type="SUPFAM" id="SSF54695">
    <property type="entry name" value="POZ domain"/>
    <property type="match status" value="1"/>
</dbReference>
<dbReference type="InterPro" id="IPR000210">
    <property type="entry name" value="BTB/POZ_dom"/>
</dbReference>
<evidence type="ECO:0000259" key="1">
    <source>
        <dbReference type="PROSITE" id="PS50097"/>
    </source>
</evidence>
<feature type="domain" description="BTB" evidence="1">
    <location>
        <begin position="29"/>
        <end position="91"/>
    </location>
</feature>
<name>A0A815TZQ8_9BILA</name>
<dbReference type="Gene3D" id="3.30.710.10">
    <property type="entry name" value="Potassium Channel Kv1.1, Chain A"/>
    <property type="match status" value="1"/>
</dbReference>
<proteinExistence type="predicted"/>
<dbReference type="Proteomes" id="UP000663860">
    <property type="component" value="Unassembled WGS sequence"/>
</dbReference>
<dbReference type="EMBL" id="CAJNOE010004263">
    <property type="protein sequence ID" value="CAF1510824.1"/>
    <property type="molecule type" value="Genomic_DNA"/>
</dbReference>